<evidence type="ECO:0000313" key="2">
    <source>
        <dbReference type="Proteomes" id="UP001432322"/>
    </source>
</evidence>
<dbReference type="EMBL" id="BTSY01000005">
    <property type="protein sequence ID" value="GMT26676.1"/>
    <property type="molecule type" value="Genomic_DNA"/>
</dbReference>
<reference evidence="1" key="1">
    <citation type="submission" date="2023-10" db="EMBL/GenBank/DDBJ databases">
        <title>Genome assembly of Pristionchus species.</title>
        <authorList>
            <person name="Yoshida K."/>
            <person name="Sommer R.J."/>
        </authorList>
    </citation>
    <scope>NUCLEOTIDE SEQUENCE</scope>
    <source>
        <strain evidence="1">RS5133</strain>
    </source>
</reference>
<organism evidence="1 2">
    <name type="scientific">Pristionchus fissidentatus</name>
    <dbReference type="NCBI Taxonomy" id="1538716"/>
    <lineage>
        <taxon>Eukaryota</taxon>
        <taxon>Metazoa</taxon>
        <taxon>Ecdysozoa</taxon>
        <taxon>Nematoda</taxon>
        <taxon>Chromadorea</taxon>
        <taxon>Rhabditida</taxon>
        <taxon>Rhabditina</taxon>
        <taxon>Diplogasteromorpha</taxon>
        <taxon>Diplogasteroidea</taxon>
        <taxon>Neodiplogasteridae</taxon>
        <taxon>Pristionchus</taxon>
    </lineage>
</organism>
<accession>A0AAV5W7B6</accession>
<sequence>LSFQIWSQVQSDLTESNVFNQSTTPTHQSSRNEYIDYPHNMEYDFFSSLFNSIQRKSIA</sequence>
<evidence type="ECO:0000313" key="1">
    <source>
        <dbReference type="EMBL" id="GMT26676.1"/>
    </source>
</evidence>
<dbReference type="AlphaFoldDB" id="A0AAV5W7B6"/>
<name>A0AAV5W7B6_9BILA</name>
<protein>
    <submittedName>
        <fullName evidence="1">Uncharacterized protein</fullName>
    </submittedName>
</protein>
<proteinExistence type="predicted"/>
<gene>
    <name evidence="1" type="ORF">PFISCL1PPCAC_17973</name>
</gene>
<comment type="caution">
    <text evidence="1">The sequence shown here is derived from an EMBL/GenBank/DDBJ whole genome shotgun (WGS) entry which is preliminary data.</text>
</comment>
<feature type="non-terminal residue" evidence="1">
    <location>
        <position position="1"/>
    </location>
</feature>
<keyword evidence="2" id="KW-1185">Reference proteome</keyword>
<dbReference type="Proteomes" id="UP001432322">
    <property type="component" value="Unassembled WGS sequence"/>
</dbReference>